<proteinExistence type="predicted"/>
<comment type="caution">
    <text evidence="1">The sequence shown here is derived from an EMBL/GenBank/DDBJ whole genome shotgun (WGS) entry which is preliminary data.</text>
</comment>
<dbReference type="Proteomes" id="UP000768646">
    <property type="component" value="Unassembled WGS sequence"/>
</dbReference>
<sequence length="1123" mass="127503">MAQILSTPIITNALHIKQNTDEWSPHLSSYAPLSIDEVIRVVDSAIKIGLETGPLPVGRSARKQCIHNILDSLSNYMVSPLQKGPTQPPTYAPPSPPSSTQHSASTSISSAPSENPSSALSSMTLSNMIGHWLASEKIYVIELSIFQELLLRGALITQMTESSLETISRCISIFITASSSIINTFEMHMPPHLLHKTLINTLPIFTDTVLDSFESYISTYTLTLDDQYLSPENHKWLTIALYNCGIFHSASTKKSQWLLSSPLHRIKMYTRIFRKFLRILADSNDELSKHFSYTYQCFHLLLSKARGHIKMIREEIGQISPNNISMLRDLTNNIHEIEREVDCSRTRDLFTLEPKEYVLDLQPPQLPFIRSVIARSNFFFKMVHSTTGECIEKQIELILLTDIVIFLDIETPGVKFLMFQPFLTRIFKVTEIDEDLTFMLSFHEKEHIYLTATTKKTKKLWISMFSSTRAVQSVNYSTLELSLVGDPIISTDTHVHPIASDKERYRLSSELVPFKKIDLQPQLSKRENSLNKSHTRQSSQTQETNLPAIKDSEPSHNDMSDKNCQSMPVNQSRLSASYTFATYQNISEPASKPVKYMQKPMPRPVFNQSGLNIHSFPQPPDRTSNGLFPFCDKNSRSNNYSYSYIMPRMSKIRLETLPEENESFADSSKSPNINNDNNHEQKESPKQHIPCSKKSDDNSISKETSISNSTNQHSPTTSPKSFNLCLDSKEKEYQQSSSSQESTVQSSITESDTSISSNSTSQDSYKDKTESDIIESTEDRTFLSDANTNASNALTPKLPMPDLGRASLVSMIFKDSILGLSYSDFNIAKLSETPPNESNSNHTEILFRNSKLIDQLPSSFSSDDSEILFCEKAVAFFWNCTFWKSVFDPGEKVFLIIKYTCKIDIFTLEIYNLSSQEVVVCGELQKYSTIVRQAKQEISIACFIQDKVSYILSQFENDCDADLFYIILYRIINRDNPWILQVFQNHTPVNCEYNATKYPLNPAPSTELPKPFTKNTGSILNKSRVKVFFQTASEQWEYLGSGILWITSLDIDSKKHVLIAKKAKQNKSSTILNGIVSRSDCQRFGKTGVILKCFEELTNRTALYLIKTKNQKRTMRIINILNN</sequence>
<reference evidence="1 2" key="1">
    <citation type="journal article" date="2021" name="Commun. Biol.">
        <title>Genomic insights into the host specific adaptation of the Pneumocystis genus.</title>
        <authorList>
            <person name="Cisse O.H."/>
            <person name="Ma L."/>
            <person name="Dekker J.P."/>
            <person name="Khil P.P."/>
            <person name="Youn J.-H."/>
            <person name="Brenchley J.M."/>
            <person name="Blair R."/>
            <person name="Pahar B."/>
            <person name="Chabe M."/>
            <person name="Van Rompay K.K.A."/>
            <person name="Keesler R."/>
            <person name="Sukura A."/>
            <person name="Hirsch V."/>
            <person name="Kutty G."/>
            <person name="Liu Y."/>
            <person name="Peng L."/>
            <person name="Chen J."/>
            <person name="Song J."/>
            <person name="Weissenbacher-Lang C."/>
            <person name="Xu J."/>
            <person name="Upham N.S."/>
            <person name="Stajich J.E."/>
            <person name="Cuomo C.A."/>
            <person name="Cushion M.T."/>
            <person name="Kovacs J.A."/>
        </authorList>
    </citation>
    <scope>NUCLEOTIDE SEQUENCE [LARGE SCALE GENOMIC DNA]</scope>
    <source>
        <strain evidence="1 2">RABM</strain>
    </source>
</reference>
<gene>
    <name evidence="1" type="ORF">PORY_000879</name>
</gene>
<name>A0ACB7CG85_9ASCO</name>
<evidence type="ECO:0000313" key="1">
    <source>
        <dbReference type="EMBL" id="KAG4305969.1"/>
    </source>
</evidence>
<evidence type="ECO:0000313" key="2">
    <source>
        <dbReference type="Proteomes" id="UP000768646"/>
    </source>
</evidence>
<dbReference type="EMBL" id="JABTEG010000002">
    <property type="protein sequence ID" value="KAG4305969.1"/>
    <property type="molecule type" value="Genomic_DNA"/>
</dbReference>
<organism evidence="1 2">
    <name type="scientific">Pneumocystis oryctolagi</name>
    <dbReference type="NCBI Taxonomy" id="42067"/>
    <lineage>
        <taxon>Eukaryota</taxon>
        <taxon>Fungi</taxon>
        <taxon>Dikarya</taxon>
        <taxon>Ascomycota</taxon>
        <taxon>Taphrinomycotina</taxon>
        <taxon>Pneumocystomycetes</taxon>
        <taxon>Pneumocystaceae</taxon>
        <taxon>Pneumocystis</taxon>
    </lineage>
</organism>
<protein>
    <submittedName>
        <fullName evidence="1">Uncharacterized protein</fullName>
    </submittedName>
</protein>
<accession>A0ACB7CG85</accession>
<keyword evidence="2" id="KW-1185">Reference proteome</keyword>